<keyword evidence="4" id="KW-1185">Reference proteome</keyword>
<dbReference type="Gene3D" id="3.10.350.10">
    <property type="entry name" value="LysM domain"/>
    <property type="match status" value="1"/>
</dbReference>
<dbReference type="CDD" id="cd00118">
    <property type="entry name" value="LysM"/>
    <property type="match status" value="1"/>
</dbReference>
<comment type="caution">
    <text evidence="2">The sequence shown here is derived from an EMBL/GenBank/DDBJ whole genome shotgun (WGS) entry which is preliminary data.</text>
</comment>
<proteinExistence type="predicted"/>
<gene>
    <name evidence="3" type="ORF">KHB02_011765</name>
    <name evidence="2" type="ORF">KHB02_04835</name>
</gene>
<dbReference type="EMBL" id="JAGYPE020000017">
    <property type="protein sequence ID" value="MCH6266199.1"/>
    <property type="molecule type" value="Genomic_DNA"/>
</dbReference>
<name>A0A942SV33_9BACI</name>
<dbReference type="AlphaFoldDB" id="A0A942SV33"/>
<evidence type="ECO:0000313" key="3">
    <source>
        <dbReference type="EMBL" id="MCH6266199.1"/>
    </source>
</evidence>
<dbReference type="InterPro" id="IPR018392">
    <property type="entry name" value="LysM"/>
</dbReference>
<protein>
    <submittedName>
        <fullName evidence="2">LysM peptidoglycan-binding domain-containing protein</fullName>
    </submittedName>
</protein>
<dbReference type="Proteomes" id="UP000677265">
    <property type="component" value="Unassembled WGS sequence"/>
</dbReference>
<sequence>MKKIWNQYSYAIILLLLSCTLAFVLAFQQSPKNQDKYLKVTVTDGDTLWEISQKYAGEHSLSNKEFVNWVKKHNRDVGDEIFPGEEILIPVSNEAPPERELASALEK</sequence>
<dbReference type="PROSITE" id="PS51257">
    <property type="entry name" value="PROKAR_LIPOPROTEIN"/>
    <property type="match status" value="1"/>
</dbReference>
<reference evidence="2" key="1">
    <citation type="submission" date="2021-05" db="EMBL/GenBank/DDBJ databases">
        <title>Novel Bacillus species.</title>
        <authorList>
            <person name="Liu G."/>
        </authorList>
    </citation>
    <scope>NUCLEOTIDE SEQUENCE</scope>
    <source>
        <strain evidence="2 4">FJAT-50051</strain>
    </source>
</reference>
<evidence type="ECO:0000313" key="4">
    <source>
        <dbReference type="Proteomes" id="UP000677265"/>
    </source>
</evidence>
<dbReference type="SUPFAM" id="SSF54106">
    <property type="entry name" value="LysM domain"/>
    <property type="match status" value="1"/>
</dbReference>
<dbReference type="Pfam" id="PF01476">
    <property type="entry name" value="LysM"/>
    <property type="match status" value="1"/>
</dbReference>
<evidence type="ECO:0000313" key="2">
    <source>
        <dbReference type="EMBL" id="MBS4180717.1"/>
    </source>
</evidence>
<evidence type="ECO:0000259" key="1">
    <source>
        <dbReference type="PROSITE" id="PS51782"/>
    </source>
</evidence>
<accession>A0A942SV33</accession>
<dbReference type="InterPro" id="IPR036779">
    <property type="entry name" value="LysM_dom_sf"/>
</dbReference>
<dbReference type="RefSeq" id="WP_213140667.1">
    <property type="nucleotide sequence ID" value="NZ_JAGYPE020000017.1"/>
</dbReference>
<organism evidence="2">
    <name type="scientific">Neobacillus citreus</name>
    <dbReference type="NCBI Taxonomy" id="2833578"/>
    <lineage>
        <taxon>Bacteria</taxon>
        <taxon>Bacillati</taxon>
        <taxon>Bacillota</taxon>
        <taxon>Bacilli</taxon>
        <taxon>Bacillales</taxon>
        <taxon>Bacillaceae</taxon>
        <taxon>Neobacillus</taxon>
    </lineage>
</organism>
<dbReference type="EMBL" id="JAGYPE010000001">
    <property type="protein sequence ID" value="MBS4180717.1"/>
    <property type="molecule type" value="Genomic_DNA"/>
</dbReference>
<feature type="domain" description="LysM" evidence="1">
    <location>
        <begin position="38"/>
        <end position="89"/>
    </location>
</feature>
<dbReference type="PROSITE" id="PS51782">
    <property type="entry name" value="LYSM"/>
    <property type="match status" value="1"/>
</dbReference>